<dbReference type="InterPro" id="IPR010917">
    <property type="entry name" value="TonB_rcpt_CS"/>
</dbReference>
<keyword evidence="1" id="KW-0812">Transmembrane</keyword>
<keyword evidence="1" id="KW-0472">Membrane</keyword>
<evidence type="ECO:0000256" key="1">
    <source>
        <dbReference type="SAM" id="Phobius"/>
    </source>
</evidence>
<sequence length="595" mass="63336">MRAHFFGEAIDAQGATTVQRFRIEFVLATLVVLLASPMYCVAQHAVVSGVVRDRAGTAQLGVLVEITAANSAVVGRAFTDLRGRYLVNNLTPGLYGVQATAAMFTPALKSNLQLHAGVRAIVNLTMSAIFDTTAWLPAERRKADEPGDDWMWTLRSATNRPILRMVEDGELVMVSSSATEGSHVPSTRGMATVTSGDGGFGDGGLHSVLKIDKAEEDGSHILLCADTGSGRTQFGVGPSMELSSGFERQTGFASTTRSVASVQSHPELISAGGVMGLQSMELTTAQRTKLGDLVDLEVGGTVYSVHTSGYAFVPQPFIRVVVEPSEGWSFGYRMATSRDVQGFSALNNVQPEVPVAVMSNGKLRTEQGRHQEISAGRKIGKGQVKVALYRDVLQRVALAGDGALTSVDLNSLGMSVNGFANGGMADAVTDSFRLLTSGYQAQGVNVMMTQPLGQNLWAAVEFSTGSGLAGDDSITATLPALMGSLKERVGKSAAFALKGTLPGTGTKVRAVYRWQPHDLVTPVDAYREFSDQAFLSFRVRQPMRWEGVLPPGLEASVDVTNLLAQGYQPFLSSDGRTLYLAQSPRTLQAGLSITF</sequence>
<gene>
    <name evidence="2" type="ORF">HDF17_002634</name>
</gene>
<dbReference type="PROSITE" id="PS01156">
    <property type="entry name" value="TONB_DEPENDENT_REC_2"/>
    <property type="match status" value="1"/>
</dbReference>
<dbReference type="Gene3D" id="2.60.40.1120">
    <property type="entry name" value="Carboxypeptidase-like, regulatory domain"/>
    <property type="match status" value="1"/>
</dbReference>
<protein>
    <recommendedName>
        <fullName evidence="4">Carboxypeptidase regulatory-like domain-containing protein</fullName>
    </recommendedName>
</protein>
<dbReference type="RefSeq" id="WP_179491608.1">
    <property type="nucleotide sequence ID" value="NZ_JACCCW010000002.1"/>
</dbReference>
<dbReference type="SUPFAM" id="SSF49464">
    <property type="entry name" value="Carboxypeptidase regulatory domain-like"/>
    <property type="match status" value="1"/>
</dbReference>
<evidence type="ECO:0000313" key="3">
    <source>
        <dbReference type="Proteomes" id="UP000589520"/>
    </source>
</evidence>
<keyword evidence="1" id="KW-1133">Transmembrane helix</keyword>
<dbReference type="SUPFAM" id="SSF56935">
    <property type="entry name" value="Porins"/>
    <property type="match status" value="1"/>
</dbReference>
<feature type="transmembrane region" description="Helical" evidence="1">
    <location>
        <begin position="21"/>
        <end position="39"/>
    </location>
</feature>
<comment type="caution">
    <text evidence="2">The sequence shown here is derived from an EMBL/GenBank/DDBJ whole genome shotgun (WGS) entry which is preliminary data.</text>
</comment>
<reference evidence="2 3" key="1">
    <citation type="submission" date="2020-07" db="EMBL/GenBank/DDBJ databases">
        <title>Genomic Encyclopedia of Type Strains, Phase IV (KMG-V): Genome sequencing to study the core and pangenomes of soil and plant-associated prokaryotes.</title>
        <authorList>
            <person name="Whitman W."/>
        </authorList>
    </citation>
    <scope>NUCLEOTIDE SEQUENCE [LARGE SCALE GENOMIC DNA]</scope>
    <source>
        <strain evidence="2 3">X4EP2</strain>
    </source>
</reference>
<keyword evidence="3" id="KW-1185">Reference proteome</keyword>
<dbReference type="InterPro" id="IPR008969">
    <property type="entry name" value="CarboxyPept-like_regulatory"/>
</dbReference>
<name>A0A7Y9PI33_9BACT</name>
<accession>A0A7Y9PI33</accession>
<dbReference type="EMBL" id="JACCCW010000002">
    <property type="protein sequence ID" value="NYF80314.1"/>
    <property type="molecule type" value="Genomic_DNA"/>
</dbReference>
<dbReference type="AlphaFoldDB" id="A0A7Y9PI33"/>
<dbReference type="Pfam" id="PF13620">
    <property type="entry name" value="CarboxypepD_reg"/>
    <property type="match status" value="1"/>
</dbReference>
<proteinExistence type="predicted"/>
<evidence type="ECO:0000313" key="2">
    <source>
        <dbReference type="EMBL" id="NYF80314.1"/>
    </source>
</evidence>
<organism evidence="2 3">
    <name type="scientific">Granulicella arctica</name>
    <dbReference type="NCBI Taxonomy" id="940613"/>
    <lineage>
        <taxon>Bacteria</taxon>
        <taxon>Pseudomonadati</taxon>
        <taxon>Acidobacteriota</taxon>
        <taxon>Terriglobia</taxon>
        <taxon>Terriglobales</taxon>
        <taxon>Acidobacteriaceae</taxon>
        <taxon>Granulicella</taxon>
    </lineage>
</organism>
<dbReference type="Proteomes" id="UP000589520">
    <property type="component" value="Unassembled WGS sequence"/>
</dbReference>
<evidence type="ECO:0008006" key="4">
    <source>
        <dbReference type="Google" id="ProtNLM"/>
    </source>
</evidence>